<comment type="caution">
    <text evidence="2">The sequence shown here is derived from an EMBL/GenBank/DDBJ whole genome shotgun (WGS) entry which is preliminary data.</text>
</comment>
<accession>A0ABP4GPU4</accession>
<dbReference type="Proteomes" id="UP001500037">
    <property type="component" value="Unassembled WGS sequence"/>
</dbReference>
<evidence type="ECO:0000313" key="3">
    <source>
        <dbReference type="Proteomes" id="UP001500037"/>
    </source>
</evidence>
<name>A0ABP4GPU4_9ACTN</name>
<keyword evidence="3" id="KW-1185">Reference proteome</keyword>
<evidence type="ECO:0000256" key="1">
    <source>
        <dbReference type="SAM" id="MobiDB-lite"/>
    </source>
</evidence>
<reference evidence="3" key="1">
    <citation type="journal article" date="2019" name="Int. J. Syst. Evol. Microbiol.">
        <title>The Global Catalogue of Microorganisms (GCM) 10K type strain sequencing project: providing services to taxonomists for standard genome sequencing and annotation.</title>
        <authorList>
            <consortium name="The Broad Institute Genomics Platform"/>
            <consortium name="The Broad Institute Genome Sequencing Center for Infectious Disease"/>
            <person name="Wu L."/>
            <person name="Ma J."/>
        </authorList>
    </citation>
    <scope>NUCLEOTIDE SEQUENCE [LARGE SCALE GENOMIC DNA]</scope>
    <source>
        <strain evidence="3">JCM 13004</strain>
    </source>
</reference>
<feature type="region of interest" description="Disordered" evidence="1">
    <location>
        <begin position="61"/>
        <end position="81"/>
    </location>
</feature>
<protein>
    <submittedName>
        <fullName evidence="2">Uncharacterized protein</fullName>
    </submittedName>
</protein>
<sequence>MASIGNWLFVPDRRNAAGDVRTGYLSRNGERVVLAHTSRLLADFLRRIRQLESDFAARLGAHPFPVDEPGSRTGDLSCTTG</sequence>
<dbReference type="EMBL" id="BAAALF010000033">
    <property type="protein sequence ID" value="GAA1233439.1"/>
    <property type="molecule type" value="Genomic_DNA"/>
</dbReference>
<evidence type="ECO:0000313" key="2">
    <source>
        <dbReference type="EMBL" id="GAA1233439.1"/>
    </source>
</evidence>
<organism evidence="2 3">
    <name type="scientific">Kitasatospora nipponensis</name>
    <dbReference type="NCBI Taxonomy" id="258049"/>
    <lineage>
        <taxon>Bacteria</taxon>
        <taxon>Bacillati</taxon>
        <taxon>Actinomycetota</taxon>
        <taxon>Actinomycetes</taxon>
        <taxon>Kitasatosporales</taxon>
        <taxon>Streptomycetaceae</taxon>
        <taxon>Kitasatospora</taxon>
    </lineage>
</organism>
<proteinExistence type="predicted"/>
<gene>
    <name evidence="2" type="ORF">GCM10009665_24650</name>
</gene>
<dbReference type="RefSeq" id="WP_344441444.1">
    <property type="nucleotide sequence ID" value="NZ_BAAALF010000033.1"/>
</dbReference>